<dbReference type="AlphaFoldDB" id="A0A2R6WQ13"/>
<evidence type="ECO:0000256" key="3">
    <source>
        <dbReference type="ARBA" id="ARBA00022679"/>
    </source>
</evidence>
<keyword evidence="4 6" id="KW-0472">Membrane</keyword>
<keyword evidence="3" id="KW-0808">Transferase</keyword>
<feature type="transmembrane region" description="Helical" evidence="6">
    <location>
        <begin position="7"/>
        <end position="32"/>
    </location>
</feature>
<sequence length="455" mass="52118">MKSPRALFWLDTASLVPLVSILSFSFFLVWQWCSEPPFNPSFPNFRERAYTFPLDQVSALTTIALPITHTDASSHLVSNADEPHTIDEVTYEEEDKCCKCAIDEMNWEKSQRAAPLLHGWNDKEVIRRAVEQETATTNPYSAKAECMQADPAVYNPTLKNRRKGSGRVPCNHVCGKSSGATARVKIAYMFMITTALPFEALWNKYFEGKEGLYNIYVHADPFNANLFTDKSSVFFGRMISSGKADRGSPSLVVASQRLLANAILDDPLNQYFALVSGSCVPIRSFDYGYQMITASRQSFIEQITNETVMEERYRGREGGAAIMMPEIPFEKFRKGAQWYVFIRKHALIVLKDQYENKYWNKFDRKCIIYFCGTDEHYYHTLINIVDADGANGKCVTYVNWPTWVSEHPLFYQRYEINQELIRDLQSKDGGQYLFARKFQEDTADLLLAISDTILQ</sequence>
<dbReference type="Gramene" id="Mp7g19590.1">
    <property type="protein sequence ID" value="Mp7g19590.1.cds1"/>
    <property type="gene ID" value="Mp7g19590"/>
</dbReference>
<evidence type="ECO:0000256" key="1">
    <source>
        <dbReference type="ARBA" id="ARBA00004606"/>
    </source>
</evidence>
<dbReference type="GO" id="GO:0016020">
    <property type="term" value="C:membrane"/>
    <property type="evidence" value="ECO:0007669"/>
    <property type="project" value="UniProtKB-SubCell"/>
</dbReference>
<reference evidence="8" key="1">
    <citation type="journal article" date="2017" name="Cell">
        <title>Insights into land plant evolution garnered from the Marchantia polymorpha genome.</title>
        <authorList>
            <person name="Bowman J.L."/>
            <person name="Kohchi T."/>
            <person name="Yamato K.T."/>
            <person name="Jenkins J."/>
            <person name="Shu S."/>
            <person name="Ishizaki K."/>
            <person name="Yamaoka S."/>
            <person name="Nishihama R."/>
            <person name="Nakamura Y."/>
            <person name="Berger F."/>
            <person name="Adam C."/>
            <person name="Aki S.S."/>
            <person name="Althoff F."/>
            <person name="Araki T."/>
            <person name="Arteaga-Vazquez M.A."/>
            <person name="Balasubrmanian S."/>
            <person name="Barry K."/>
            <person name="Bauer D."/>
            <person name="Boehm C.R."/>
            <person name="Briginshaw L."/>
            <person name="Caballero-Perez J."/>
            <person name="Catarino B."/>
            <person name="Chen F."/>
            <person name="Chiyoda S."/>
            <person name="Chovatia M."/>
            <person name="Davies K.M."/>
            <person name="Delmans M."/>
            <person name="Demura T."/>
            <person name="Dierschke T."/>
            <person name="Dolan L."/>
            <person name="Dorantes-Acosta A.E."/>
            <person name="Eklund D.M."/>
            <person name="Florent S.N."/>
            <person name="Flores-Sandoval E."/>
            <person name="Fujiyama A."/>
            <person name="Fukuzawa H."/>
            <person name="Galik B."/>
            <person name="Grimanelli D."/>
            <person name="Grimwood J."/>
            <person name="Grossniklaus U."/>
            <person name="Hamada T."/>
            <person name="Haseloff J."/>
            <person name="Hetherington A.J."/>
            <person name="Higo A."/>
            <person name="Hirakawa Y."/>
            <person name="Hundley H.N."/>
            <person name="Ikeda Y."/>
            <person name="Inoue K."/>
            <person name="Inoue S.I."/>
            <person name="Ishida S."/>
            <person name="Jia Q."/>
            <person name="Kakita M."/>
            <person name="Kanazawa T."/>
            <person name="Kawai Y."/>
            <person name="Kawashima T."/>
            <person name="Kennedy M."/>
            <person name="Kinose K."/>
            <person name="Kinoshita T."/>
            <person name="Kohara Y."/>
            <person name="Koide E."/>
            <person name="Komatsu K."/>
            <person name="Kopischke S."/>
            <person name="Kubo M."/>
            <person name="Kyozuka J."/>
            <person name="Lagercrantz U."/>
            <person name="Lin S.S."/>
            <person name="Lindquist E."/>
            <person name="Lipzen A.M."/>
            <person name="Lu C.W."/>
            <person name="De Luna E."/>
            <person name="Martienssen R.A."/>
            <person name="Minamino N."/>
            <person name="Mizutani M."/>
            <person name="Mizutani M."/>
            <person name="Mochizuki N."/>
            <person name="Monte I."/>
            <person name="Mosher R."/>
            <person name="Nagasaki H."/>
            <person name="Nakagami H."/>
            <person name="Naramoto S."/>
            <person name="Nishitani K."/>
            <person name="Ohtani M."/>
            <person name="Okamoto T."/>
            <person name="Okumura M."/>
            <person name="Phillips J."/>
            <person name="Pollak B."/>
            <person name="Reinders A."/>
            <person name="Rovekamp M."/>
            <person name="Sano R."/>
            <person name="Sawa S."/>
            <person name="Schmid M.W."/>
            <person name="Shirakawa M."/>
            <person name="Solano R."/>
            <person name="Spunde A."/>
            <person name="Suetsugu N."/>
            <person name="Sugano S."/>
            <person name="Sugiyama A."/>
            <person name="Sun R."/>
            <person name="Suzuki Y."/>
            <person name="Takenaka M."/>
            <person name="Takezawa D."/>
            <person name="Tomogane H."/>
            <person name="Tsuzuki M."/>
            <person name="Ueda T."/>
            <person name="Umeda M."/>
            <person name="Ward J.M."/>
            <person name="Watanabe Y."/>
            <person name="Yazaki K."/>
            <person name="Yokoyama R."/>
            <person name="Yoshitake Y."/>
            <person name="Yotsui I."/>
            <person name="Zachgo S."/>
            <person name="Schmutz J."/>
        </authorList>
    </citation>
    <scope>NUCLEOTIDE SEQUENCE [LARGE SCALE GENOMIC DNA]</scope>
    <source>
        <strain evidence="8">Tak-1</strain>
    </source>
</reference>
<evidence type="ECO:0000256" key="6">
    <source>
        <dbReference type="SAM" id="Phobius"/>
    </source>
</evidence>
<accession>A0A2R6WQ13</accession>
<keyword evidence="6" id="KW-0812">Transmembrane</keyword>
<dbReference type="PANTHER" id="PTHR31042:SF140">
    <property type="entry name" value="CORE-2_I-BRANCHING BETA-1,6-N-ACETYLGLUCOSAMINYLTRANSFERASE FAMILY PROTEIN"/>
    <property type="match status" value="1"/>
</dbReference>
<keyword evidence="2" id="KW-0328">Glycosyltransferase</keyword>
<proteinExistence type="predicted"/>
<evidence type="ECO:0000256" key="2">
    <source>
        <dbReference type="ARBA" id="ARBA00022676"/>
    </source>
</evidence>
<keyword evidence="5" id="KW-0325">Glycoprotein</keyword>
<dbReference type="InterPro" id="IPR003406">
    <property type="entry name" value="Glyco_trans_14"/>
</dbReference>
<keyword evidence="8" id="KW-1185">Reference proteome</keyword>
<evidence type="ECO:0000256" key="4">
    <source>
        <dbReference type="ARBA" id="ARBA00023136"/>
    </source>
</evidence>
<dbReference type="GO" id="GO:0016757">
    <property type="term" value="F:glycosyltransferase activity"/>
    <property type="evidence" value="ECO:0007669"/>
    <property type="project" value="UniProtKB-KW"/>
</dbReference>
<organism evidence="7 8">
    <name type="scientific">Marchantia polymorpha</name>
    <name type="common">Common liverwort</name>
    <name type="synonym">Marchantia aquatica</name>
    <dbReference type="NCBI Taxonomy" id="3197"/>
    <lineage>
        <taxon>Eukaryota</taxon>
        <taxon>Viridiplantae</taxon>
        <taxon>Streptophyta</taxon>
        <taxon>Embryophyta</taxon>
        <taxon>Marchantiophyta</taxon>
        <taxon>Marchantiopsida</taxon>
        <taxon>Marchantiidae</taxon>
        <taxon>Marchantiales</taxon>
        <taxon>Marchantiaceae</taxon>
        <taxon>Marchantia</taxon>
    </lineage>
</organism>
<dbReference type="OrthoDB" id="191334at2759"/>
<keyword evidence="6" id="KW-1133">Transmembrane helix</keyword>
<dbReference type="InterPro" id="IPR044174">
    <property type="entry name" value="BC10-like"/>
</dbReference>
<dbReference type="PANTHER" id="PTHR31042">
    <property type="entry name" value="CORE-2/I-BRANCHING BETA-1,6-N-ACETYLGLUCOSAMINYLTRANSFERASE FAMILY PROTEIN-RELATED"/>
    <property type="match status" value="1"/>
</dbReference>
<evidence type="ECO:0000256" key="5">
    <source>
        <dbReference type="ARBA" id="ARBA00023180"/>
    </source>
</evidence>
<gene>
    <name evidence="7" type="ORF">MARPO_0067s0018</name>
</gene>
<dbReference type="Pfam" id="PF02485">
    <property type="entry name" value="Branch"/>
    <property type="match status" value="1"/>
</dbReference>
<evidence type="ECO:0000313" key="8">
    <source>
        <dbReference type="Proteomes" id="UP000244005"/>
    </source>
</evidence>
<dbReference type="Proteomes" id="UP000244005">
    <property type="component" value="Unassembled WGS sequence"/>
</dbReference>
<name>A0A2R6WQ13_MARPO</name>
<protein>
    <submittedName>
        <fullName evidence="7">Uncharacterized protein</fullName>
    </submittedName>
</protein>
<comment type="subcellular location">
    <subcellularLocation>
        <location evidence="1">Membrane</location>
        <topology evidence="1">Single-pass type II membrane protein</topology>
    </subcellularLocation>
</comment>
<evidence type="ECO:0000313" key="7">
    <source>
        <dbReference type="EMBL" id="PTQ35924.1"/>
    </source>
</evidence>
<dbReference type="EMBL" id="KZ772739">
    <property type="protein sequence ID" value="PTQ35924.1"/>
    <property type="molecule type" value="Genomic_DNA"/>
</dbReference>